<keyword evidence="2" id="KW-0732">Signal</keyword>
<evidence type="ECO:0008006" key="5">
    <source>
        <dbReference type="Google" id="ProtNLM"/>
    </source>
</evidence>
<comment type="caution">
    <text evidence="3">The sequence shown here is derived from an EMBL/GenBank/DDBJ whole genome shotgun (WGS) entry which is preliminary data.</text>
</comment>
<feature type="compositionally biased region" description="Basic residues" evidence="1">
    <location>
        <begin position="72"/>
        <end position="84"/>
    </location>
</feature>
<feature type="signal peptide" evidence="2">
    <location>
        <begin position="1"/>
        <end position="22"/>
    </location>
</feature>
<dbReference type="AlphaFoldDB" id="A0A371BB10"/>
<sequence length="95" mass="10010">MKKMVWATAVAAIGLIASTAVASAQVCVLGIFGAAIYVAATEKRELTQKEAMTCGLSRMFDDKKDDKDAAKAKGKSVKTAKTTRAKAAGNQENKE</sequence>
<name>A0A371BB10_9BRAD</name>
<dbReference type="RefSeq" id="WP_115516770.1">
    <property type="nucleotide sequence ID" value="NZ_QRGO01000001.1"/>
</dbReference>
<reference evidence="4" key="1">
    <citation type="submission" date="2018-08" db="EMBL/GenBank/DDBJ databases">
        <authorList>
            <person name="Kim S.-J."/>
            <person name="Jung G.-Y."/>
        </authorList>
    </citation>
    <scope>NUCLEOTIDE SEQUENCE [LARGE SCALE GENOMIC DNA]</scope>
    <source>
        <strain evidence="4">GY_H</strain>
    </source>
</reference>
<dbReference type="EMBL" id="QRGO01000001">
    <property type="protein sequence ID" value="RDV04744.1"/>
    <property type="molecule type" value="Genomic_DNA"/>
</dbReference>
<keyword evidence="4" id="KW-1185">Reference proteome</keyword>
<evidence type="ECO:0000256" key="1">
    <source>
        <dbReference type="SAM" id="MobiDB-lite"/>
    </source>
</evidence>
<feature type="chain" id="PRO_5016934999" description="YtxH-like protein" evidence="2">
    <location>
        <begin position="23"/>
        <end position="95"/>
    </location>
</feature>
<proteinExistence type="predicted"/>
<dbReference type="OrthoDB" id="8455161at2"/>
<dbReference type="Proteomes" id="UP000263993">
    <property type="component" value="Unassembled WGS sequence"/>
</dbReference>
<evidence type="ECO:0000313" key="3">
    <source>
        <dbReference type="EMBL" id="RDV04744.1"/>
    </source>
</evidence>
<gene>
    <name evidence="3" type="ORF">DXH78_09320</name>
</gene>
<evidence type="ECO:0000313" key="4">
    <source>
        <dbReference type="Proteomes" id="UP000263993"/>
    </source>
</evidence>
<evidence type="ECO:0000256" key="2">
    <source>
        <dbReference type="SAM" id="SignalP"/>
    </source>
</evidence>
<organism evidence="3 4">
    <name type="scientific">Undibacter mobilis</name>
    <dbReference type="NCBI Taxonomy" id="2292256"/>
    <lineage>
        <taxon>Bacteria</taxon>
        <taxon>Pseudomonadati</taxon>
        <taxon>Pseudomonadota</taxon>
        <taxon>Alphaproteobacteria</taxon>
        <taxon>Hyphomicrobiales</taxon>
        <taxon>Nitrobacteraceae</taxon>
        <taxon>Undibacter</taxon>
    </lineage>
</organism>
<feature type="region of interest" description="Disordered" evidence="1">
    <location>
        <begin position="65"/>
        <end position="95"/>
    </location>
</feature>
<accession>A0A371BB10</accession>
<protein>
    <recommendedName>
        <fullName evidence="5">YtxH-like protein</fullName>
    </recommendedName>
</protein>